<keyword evidence="5" id="KW-1185">Reference proteome</keyword>
<keyword evidence="1 4" id="KW-0489">Methyltransferase</keyword>
<dbReference type="CDD" id="cd02440">
    <property type="entry name" value="AdoMet_MTases"/>
    <property type="match status" value="1"/>
</dbReference>
<evidence type="ECO:0000256" key="1">
    <source>
        <dbReference type="ARBA" id="ARBA00022603"/>
    </source>
</evidence>
<evidence type="ECO:0000256" key="2">
    <source>
        <dbReference type="ARBA" id="ARBA00022679"/>
    </source>
</evidence>
<dbReference type="Gene3D" id="3.40.50.150">
    <property type="entry name" value="Vaccinia Virus protein VP39"/>
    <property type="match status" value="1"/>
</dbReference>
<protein>
    <submittedName>
        <fullName evidence="4">S-adenosylmethionine-dependent methyltransferase</fullName>
        <ecNumber evidence="4">2.1.1.-</ecNumber>
    </submittedName>
</protein>
<sequence length="222" mass="26073">MQEERQYWNGMFAEPDNGKPQYDDWLVKHEELLRQSQDAPIIDLGCGAGGDSLYLTERGYRVIACDWSEEALLKLRRHVPLAETRRVNLAERLPFQPGSARVIVADLSLHYFSWSKTTEIVSQLKRILMPRGALLCRVNSVKDTEFGAGQGEEIEPNYFERDGLRKRFFDAEQLERLFHGWQLEYMREDVMHRYHKPKKLWEIAASVYVTEEREPNREEAAR</sequence>
<dbReference type="GO" id="GO:0032259">
    <property type="term" value="P:methylation"/>
    <property type="evidence" value="ECO:0007669"/>
    <property type="project" value="UniProtKB-KW"/>
</dbReference>
<dbReference type="InterPro" id="IPR029063">
    <property type="entry name" value="SAM-dependent_MTases_sf"/>
</dbReference>
<organism evidence="4 5">
    <name type="scientific">Paenibacillus konkukensis</name>
    <dbReference type="NCBI Taxonomy" id="2020716"/>
    <lineage>
        <taxon>Bacteria</taxon>
        <taxon>Bacillati</taxon>
        <taxon>Bacillota</taxon>
        <taxon>Bacilli</taxon>
        <taxon>Bacillales</taxon>
        <taxon>Paenibacillaceae</taxon>
        <taxon>Paenibacillus</taxon>
    </lineage>
</organism>
<gene>
    <name evidence="4" type="ORF">SK3146_00790</name>
</gene>
<dbReference type="RefSeq" id="WP_249863860.1">
    <property type="nucleotide sequence ID" value="NZ_CP027059.1"/>
</dbReference>
<evidence type="ECO:0000313" key="4">
    <source>
        <dbReference type="EMBL" id="UQZ81634.1"/>
    </source>
</evidence>
<evidence type="ECO:0000313" key="5">
    <source>
        <dbReference type="Proteomes" id="UP001057134"/>
    </source>
</evidence>
<dbReference type="PANTHER" id="PTHR43861:SF1">
    <property type="entry name" value="TRANS-ACONITATE 2-METHYLTRANSFERASE"/>
    <property type="match status" value="1"/>
</dbReference>
<dbReference type="EC" id="2.1.1.-" evidence="4"/>
<evidence type="ECO:0000259" key="3">
    <source>
        <dbReference type="Pfam" id="PF13649"/>
    </source>
</evidence>
<dbReference type="PANTHER" id="PTHR43861">
    <property type="entry name" value="TRANS-ACONITATE 2-METHYLTRANSFERASE-RELATED"/>
    <property type="match status" value="1"/>
</dbReference>
<dbReference type="GO" id="GO:0008168">
    <property type="term" value="F:methyltransferase activity"/>
    <property type="evidence" value="ECO:0007669"/>
    <property type="project" value="UniProtKB-KW"/>
</dbReference>
<dbReference type="Pfam" id="PF13649">
    <property type="entry name" value="Methyltransf_25"/>
    <property type="match status" value="1"/>
</dbReference>
<reference evidence="4" key="1">
    <citation type="submission" date="2018-02" db="EMBL/GenBank/DDBJ databases">
        <authorList>
            <person name="Kim S.-K."/>
            <person name="Jung H.-I."/>
            <person name="Lee S.-W."/>
        </authorList>
    </citation>
    <scope>NUCLEOTIDE SEQUENCE</scope>
    <source>
        <strain evidence="4">SK3146</strain>
    </source>
</reference>
<reference evidence="4" key="2">
    <citation type="journal article" date="2021" name="J Anim Sci Technol">
        <title>Complete genome sequence of Paenibacillus konkukensis sp. nov. SK3146 as a potential probiotic strain.</title>
        <authorList>
            <person name="Jung H.I."/>
            <person name="Park S."/>
            <person name="Niu K.M."/>
            <person name="Lee S.W."/>
            <person name="Kothari D."/>
            <person name="Yi K.J."/>
            <person name="Kim S.K."/>
        </authorList>
    </citation>
    <scope>NUCLEOTIDE SEQUENCE</scope>
    <source>
        <strain evidence="4">SK3146</strain>
    </source>
</reference>
<dbReference type="InterPro" id="IPR041698">
    <property type="entry name" value="Methyltransf_25"/>
</dbReference>
<feature type="domain" description="Methyltransferase" evidence="3">
    <location>
        <begin position="41"/>
        <end position="132"/>
    </location>
</feature>
<proteinExistence type="predicted"/>
<dbReference type="Proteomes" id="UP001057134">
    <property type="component" value="Chromosome"/>
</dbReference>
<dbReference type="SUPFAM" id="SSF53335">
    <property type="entry name" value="S-adenosyl-L-methionine-dependent methyltransferases"/>
    <property type="match status" value="1"/>
</dbReference>
<keyword evidence="2 4" id="KW-0808">Transferase</keyword>
<dbReference type="EMBL" id="CP027059">
    <property type="protein sequence ID" value="UQZ81634.1"/>
    <property type="molecule type" value="Genomic_DNA"/>
</dbReference>
<accession>A0ABY4RJ36</accession>
<name>A0ABY4RJ36_9BACL</name>